<dbReference type="AlphaFoldDB" id="A0AAJ7SPJ9"/>
<evidence type="ECO:0000256" key="8">
    <source>
        <dbReference type="ARBA" id="ARBA00023224"/>
    </source>
</evidence>
<feature type="transmembrane region" description="Helical" evidence="11">
    <location>
        <begin position="130"/>
        <end position="152"/>
    </location>
</feature>
<comment type="subcellular location">
    <subcellularLocation>
        <location evidence="1">Membrane</location>
        <topology evidence="1">Multi-pass membrane protein</topology>
    </subcellularLocation>
</comment>
<feature type="transmembrane region" description="Helical" evidence="11">
    <location>
        <begin position="222"/>
        <end position="245"/>
    </location>
</feature>
<dbReference type="RefSeq" id="XP_032803263.1">
    <property type="nucleotide sequence ID" value="XM_032947372.1"/>
</dbReference>
<keyword evidence="2 10" id="KW-0812">Transmembrane</keyword>
<dbReference type="GO" id="GO:0004875">
    <property type="term" value="F:complement receptor activity"/>
    <property type="evidence" value="ECO:0007669"/>
    <property type="project" value="TreeGrafter"/>
</dbReference>
<dbReference type="InterPro" id="IPR000826">
    <property type="entry name" value="Formyl_rcpt-rel"/>
</dbReference>
<keyword evidence="7 10" id="KW-0675">Receptor</keyword>
<feature type="domain" description="G-protein coupled receptors family 1 profile" evidence="12">
    <location>
        <begin position="74"/>
        <end position="325"/>
    </location>
</feature>
<dbReference type="PRINTS" id="PR00237">
    <property type="entry name" value="GPCRRHODOPSN"/>
</dbReference>
<evidence type="ECO:0000256" key="7">
    <source>
        <dbReference type="ARBA" id="ARBA00023170"/>
    </source>
</evidence>
<dbReference type="PROSITE" id="PS50262">
    <property type="entry name" value="G_PROTEIN_RECEP_F1_2"/>
    <property type="match status" value="1"/>
</dbReference>
<evidence type="ECO:0000256" key="10">
    <source>
        <dbReference type="RuleBase" id="RU000688"/>
    </source>
</evidence>
<reference evidence="14" key="1">
    <citation type="submission" date="2025-08" db="UniProtKB">
        <authorList>
            <consortium name="RefSeq"/>
        </authorList>
    </citation>
    <scope>IDENTIFICATION</scope>
    <source>
        <tissue evidence="14">Sperm</tissue>
    </source>
</reference>
<evidence type="ECO:0000256" key="11">
    <source>
        <dbReference type="SAM" id="Phobius"/>
    </source>
</evidence>
<evidence type="ECO:0000256" key="1">
    <source>
        <dbReference type="ARBA" id="ARBA00004141"/>
    </source>
</evidence>
<name>A0AAJ7SPJ9_PETMA</name>
<keyword evidence="5 11" id="KW-0472">Membrane</keyword>
<dbReference type="Pfam" id="PF00001">
    <property type="entry name" value="7tm_1"/>
    <property type="match status" value="1"/>
</dbReference>
<sequence length="412" mass="45594">MATTTHLPSSSFSPTPQFNTTTVWNSVAWNTSQTIVTRLSKSTDKTPETSTSTDTLKYSAITILIIVFVLGSIGNFLVIWILGFKMKRTVVTLFFLHLSIADFIFVMQIPLVIVTVYMEAQWVLGAAACKLVWFTLAVNMNASVYFLTLISLDRYAALLHPVSSLPLRRLRMARWLCLAVWVLALLLSLPPLIFSNLDASDEGLVYCYSGYSDDVREHTRHMLTAIGISFVASFAVPYAVMIFCYCRIGARLRRVDKSRRGNSFRIIVAVVVAFFVCWAPYHAIGLLEAASYVQDDEGLLRVAEWADPVILGFAFINSCINPILYVFSGSDLKARFRRSLVAAIENAFRDHEPLDSGQESRSGPTAQSQDLADIAIVSTDVVSTNISSDSNGNAEGGRVDGTRVALVQEERV</sequence>
<accession>A0AAJ7SPJ9</accession>
<comment type="similarity">
    <text evidence="10">Belongs to the G-protein coupled receptor 1 family.</text>
</comment>
<feature type="transmembrane region" description="Helical" evidence="11">
    <location>
        <begin position="173"/>
        <end position="194"/>
    </location>
</feature>
<keyword evidence="3 11" id="KW-1133">Transmembrane helix</keyword>
<evidence type="ECO:0000256" key="3">
    <source>
        <dbReference type="ARBA" id="ARBA00022989"/>
    </source>
</evidence>
<gene>
    <name evidence="14" type="primary">LOC116939227</name>
</gene>
<dbReference type="PANTHER" id="PTHR24225">
    <property type="entry name" value="CHEMOTACTIC RECEPTOR"/>
    <property type="match status" value="1"/>
</dbReference>
<dbReference type="Proteomes" id="UP001318040">
    <property type="component" value="Chromosome 5"/>
</dbReference>
<keyword evidence="4 10" id="KW-0297">G-protein coupled receptor</keyword>
<dbReference type="FunFam" id="1.20.1070.10:FF:000034">
    <property type="entry name" value="G-protein coupled receptor 1"/>
    <property type="match status" value="1"/>
</dbReference>
<dbReference type="GO" id="GO:0007204">
    <property type="term" value="P:positive regulation of cytosolic calcium ion concentration"/>
    <property type="evidence" value="ECO:0007669"/>
    <property type="project" value="TreeGrafter"/>
</dbReference>
<keyword evidence="13" id="KW-1185">Reference proteome</keyword>
<dbReference type="InterPro" id="IPR017452">
    <property type="entry name" value="GPCR_Rhodpsn_7TM"/>
</dbReference>
<dbReference type="GO" id="GO:0005886">
    <property type="term" value="C:plasma membrane"/>
    <property type="evidence" value="ECO:0007669"/>
    <property type="project" value="TreeGrafter"/>
</dbReference>
<dbReference type="InterPro" id="IPR000276">
    <property type="entry name" value="GPCR_Rhodpsn"/>
</dbReference>
<evidence type="ECO:0000313" key="13">
    <source>
        <dbReference type="Proteomes" id="UP001318040"/>
    </source>
</evidence>
<dbReference type="Gene3D" id="1.20.1070.10">
    <property type="entry name" value="Rhodopsin 7-helix transmembrane proteins"/>
    <property type="match status" value="1"/>
</dbReference>
<dbReference type="PROSITE" id="PS00237">
    <property type="entry name" value="G_PROTEIN_RECEP_F1_1"/>
    <property type="match status" value="1"/>
</dbReference>
<dbReference type="PRINTS" id="PR00526">
    <property type="entry name" value="FMETLEUPHER"/>
</dbReference>
<proteinExistence type="inferred from homology"/>
<evidence type="ECO:0000256" key="5">
    <source>
        <dbReference type="ARBA" id="ARBA00023136"/>
    </source>
</evidence>
<comment type="similarity">
    <text evidence="9">Belongs to the chemokine-like receptor (CMKLR) family.</text>
</comment>
<dbReference type="GO" id="GO:0004930">
    <property type="term" value="F:G protein-coupled receptor activity"/>
    <property type="evidence" value="ECO:0007669"/>
    <property type="project" value="UniProtKB-KW"/>
</dbReference>
<evidence type="ECO:0000256" key="6">
    <source>
        <dbReference type="ARBA" id="ARBA00023157"/>
    </source>
</evidence>
<dbReference type="SUPFAM" id="SSF81321">
    <property type="entry name" value="Family A G protein-coupled receptor-like"/>
    <property type="match status" value="1"/>
</dbReference>
<evidence type="ECO:0000259" key="12">
    <source>
        <dbReference type="PROSITE" id="PS50262"/>
    </source>
</evidence>
<keyword evidence="8 10" id="KW-0807">Transducer</keyword>
<evidence type="ECO:0000256" key="9">
    <source>
        <dbReference type="ARBA" id="ARBA00025736"/>
    </source>
</evidence>
<feature type="transmembrane region" description="Helical" evidence="11">
    <location>
        <begin position="309"/>
        <end position="328"/>
    </location>
</feature>
<dbReference type="GO" id="GO:0007200">
    <property type="term" value="P:phospholipase C-activating G protein-coupled receptor signaling pathway"/>
    <property type="evidence" value="ECO:0007669"/>
    <property type="project" value="TreeGrafter"/>
</dbReference>
<protein>
    <submittedName>
        <fullName evidence="14">Formyl peptide receptor-related sequence 4-like</fullName>
    </submittedName>
</protein>
<organism evidence="13 14">
    <name type="scientific">Petromyzon marinus</name>
    <name type="common">Sea lamprey</name>
    <dbReference type="NCBI Taxonomy" id="7757"/>
    <lineage>
        <taxon>Eukaryota</taxon>
        <taxon>Metazoa</taxon>
        <taxon>Chordata</taxon>
        <taxon>Craniata</taxon>
        <taxon>Vertebrata</taxon>
        <taxon>Cyclostomata</taxon>
        <taxon>Hyperoartia</taxon>
        <taxon>Petromyzontiformes</taxon>
        <taxon>Petromyzontidae</taxon>
        <taxon>Petromyzon</taxon>
    </lineage>
</organism>
<evidence type="ECO:0000313" key="14">
    <source>
        <dbReference type="RefSeq" id="XP_032803263.1"/>
    </source>
</evidence>
<evidence type="ECO:0000256" key="4">
    <source>
        <dbReference type="ARBA" id="ARBA00023040"/>
    </source>
</evidence>
<feature type="transmembrane region" description="Helical" evidence="11">
    <location>
        <begin position="58"/>
        <end position="82"/>
    </location>
</feature>
<feature type="transmembrane region" description="Helical" evidence="11">
    <location>
        <begin position="94"/>
        <end position="118"/>
    </location>
</feature>
<evidence type="ECO:0000256" key="2">
    <source>
        <dbReference type="ARBA" id="ARBA00022692"/>
    </source>
</evidence>
<keyword evidence="6" id="KW-1015">Disulfide bond</keyword>
<dbReference type="PANTHER" id="PTHR24225:SF24">
    <property type="entry name" value="G-PROTEIN COUPLED RECEPTORS FAMILY 1 PROFILE DOMAIN-CONTAINING PROTEIN"/>
    <property type="match status" value="1"/>
</dbReference>
<feature type="transmembrane region" description="Helical" evidence="11">
    <location>
        <begin position="266"/>
        <end position="289"/>
    </location>
</feature>
<dbReference type="KEGG" id="pmrn:116939227"/>
<dbReference type="GO" id="GO:0006954">
    <property type="term" value="P:inflammatory response"/>
    <property type="evidence" value="ECO:0007669"/>
    <property type="project" value="TreeGrafter"/>
</dbReference>